<reference evidence="1" key="1">
    <citation type="journal article" date="2014" name="Front. Microbiol.">
        <title>High frequency of phylogenetically diverse reductive dehalogenase-homologous genes in deep subseafloor sedimentary metagenomes.</title>
        <authorList>
            <person name="Kawai M."/>
            <person name="Futagami T."/>
            <person name="Toyoda A."/>
            <person name="Takaki Y."/>
            <person name="Nishi S."/>
            <person name="Hori S."/>
            <person name="Arai W."/>
            <person name="Tsubouchi T."/>
            <person name="Morono Y."/>
            <person name="Uchiyama I."/>
            <person name="Ito T."/>
            <person name="Fujiyama A."/>
            <person name="Inagaki F."/>
            <person name="Takami H."/>
        </authorList>
    </citation>
    <scope>NUCLEOTIDE SEQUENCE</scope>
    <source>
        <strain evidence="1">Expedition CK06-06</strain>
    </source>
</reference>
<feature type="non-terminal residue" evidence="1">
    <location>
        <position position="1"/>
    </location>
</feature>
<evidence type="ECO:0000313" key="1">
    <source>
        <dbReference type="EMBL" id="GAI87637.1"/>
    </source>
</evidence>
<accession>X1S3M6</accession>
<comment type="caution">
    <text evidence="1">The sequence shown here is derived from an EMBL/GenBank/DDBJ whole genome shotgun (WGS) entry which is preliminary data.</text>
</comment>
<gene>
    <name evidence="1" type="ORF">S12H4_17991</name>
</gene>
<proteinExistence type="predicted"/>
<protein>
    <submittedName>
        <fullName evidence="1">Uncharacterized protein</fullName>
    </submittedName>
</protein>
<dbReference type="AlphaFoldDB" id="X1S3M6"/>
<organism evidence="1">
    <name type="scientific">marine sediment metagenome</name>
    <dbReference type="NCBI Taxonomy" id="412755"/>
    <lineage>
        <taxon>unclassified sequences</taxon>
        <taxon>metagenomes</taxon>
        <taxon>ecological metagenomes</taxon>
    </lineage>
</organism>
<dbReference type="EMBL" id="BARW01008847">
    <property type="protein sequence ID" value="GAI87637.1"/>
    <property type="molecule type" value="Genomic_DNA"/>
</dbReference>
<sequence length="201" mass="24216">TKLMELDSRREFTPKECELVAGQPYDAESQDDYYEDLMKMEDKEFRFWTSIDEVPNNLDGNWGELKTDYFERIRVKKERGVEREKIKIKELFQELEIDDLNAIGKYGELPLPILTIADIFADEEGNQWWKSNKWETNLCPFEDVWEFEVIAKERDDYYLHNSLYENKDRYSKWVDYMTVKDFKDGDLEKAETIQEEPESLK</sequence>
<name>X1S3M6_9ZZZZ</name>